<dbReference type="EMBL" id="RKHY01000001">
    <property type="protein sequence ID" value="ROS41354.1"/>
    <property type="molecule type" value="Genomic_DNA"/>
</dbReference>
<dbReference type="PANTHER" id="PTHR36974">
    <property type="entry name" value="MEMBRANE PROTEIN-RELATED"/>
    <property type="match status" value="1"/>
</dbReference>
<feature type="transmembrane region" description="Helical" evidence="5">
    <location>
        <begin position="31"/>
        <end position="50"/>
    </location>
</feature>
<accession>A0A3N2GXH2</accession>
<evidence type="ECO:0000313" key="7">
    <source>
        <dbReference type="Proteomes" id="UP000274843"/>
    </source>
</evidence>
<feature type="transmembrane region" description="Helical" evidence="5">
    <location>
        <begin position="124"/>
        <end position="145"/>
    </location>
</feature>
<dbReference type="AlphaFoldDB" id="A0A3N2GXH2"/>
<keyword evidence="2 5" id="KW-0812">Transmembrane</keyword>
<dbReference type="Pfam" id="PF13564">
    <property type="entry name" value="DoxX_2"/>
    <property type="match status" value="1"/>
</dbReference>
<comment type="subcellular location">
    <subcellularLocation>
        <location evidence="1">Membrane</location>
        <topology evidence="1">Multi-pass membrane protein</topology>
    </subcellularLocation>
</comment>
<evidence type="ECO:0000256" key="5">
    <source>
        <dbReference type="SAM" id="Phobius"/>
    </source>
</evidence>
<keyword evidence="4 5" id="KW-0472">Membrane</keyword>
<sequence length="161" mass="17031">MAPLIILIVVTLVLALAGAAGARWLRPWPMAVRGGVAAMFTVTGISHFVGMRQQLIDMVPPALPAPALLVTVTGVLELAGAVGVLWPRTAPWAAAGLTAMLVLMFPANVYAVQSGVLTAWDDQIVPRTLMQVVFLAATLTVVVHARRGDQARLNRPAHSRS</sequence>
<dbReference type="InterPro" id="IPR032808">
    <property type="entry name" value="DoxX"/>
</dbReference>
<dbReference type="RefSeq" id="WP_123684506.1">
    <property type="nucleotide sequence ID" value="NZ_RKHY01000001.1"/>
</dbReference>
<proteinExistence type="predicted"/>
<evidence type="ECO:0000256" key="2">
    <source>
        <dbReference type="ARBA" id="ARBA00022692"/>
    </source>
</evidence>
<comment type="caution">
    <text evidence="6">The sequence shown here is derived from an EMBL/GenBank/DDBJ whole genome shotgun (WGS) entry which is preliminary data.</text>
</comment>
<evidence type="ECO:0000256" key="3">
    <source>
        <dbReference type="ARBA" id="ARBA00022989"/>
    </source>
</evidence>
<keyword evidence="3 5" id="KW-1133">Transmembrane helix</keyword>
<organism evidence="6 7">
    <name type="scientific">Amycolatopsis thermoflava</name>
    <dbReference type="NCBI Taxonomy" id="84480"/>
    <lineage>
        <taxon>Bacteria</taxon>
        <taxon>Bacillati</taxon>
        <taxon>Actinomycetota</taxon>
        <taxon>Actinomycetes</taxon>
        <taxon>Pseudonocardiales</taxon>
        <taxon>Pseudonocardiaceae</taxon>
        <taxon>Amycolatopsis</taxon>
        <taxon>Amycolatopsis methanolica group</taxon>
    </lineage>
</organism>
<evidence type="ECO:0000256" key="4">
    <source>
        <dbReference type="ARBA" id="ARBA00023136"/>
    </source>
</evidence>
<feature type="transmembrane region" description="Helical" evidence="5">
    <location>
        <begin position="92"/>
        <end position="112"/>
    </location>
</feature>
<name>A0A3N2GXH2_9PSEU</name>
<dbReference type="Proteomes" id="UP000274843">
    <property type="component" value="Unassembled WGS sequence"/>
</dbReference>
<evidence type="ECO:0000313" key="6">
    <source>
        <dbReference type="EMBL" id="ROS41354.1"/>
    </source>
</evidence>
<gene>
    <name evidence="6" type="ORF">EDD35_3709</name>
</gene>
<dbReference type="GeneID" id="301845065"/>
<keyword evidence="7" id="KW-1185">Reference proteome</keyword>
<dbReference type="GO" id="GO:0016020">
    <property type="term" value="C:membrane"/>
    <property type="evidence" value="ECO:0007669"/>
    <property type="project" value="UniProtKB-SubCell"/>
</dbReference>
<evidence type="ECO:0000256" key="1">
    <source>
        <dbReference type="ARBA" id="ARBA00004141"/>
    </source>
</evidence>
<feature type="transmembrane region" description="Helical" evidence="5">
    <location>
        <begin position="62"/>
        <end position="86"/>
    </location>
</feature>
<reference evidence="6 7" key="1">
    <citation type="submission" date="2018-11" db="EMBL/GenBank/DDBJ databases">
        <title>Sequencing the genomes of 1000 actinobacteria strains.</title>
        <authorList>
            <person name="Klenk H.-P."/>
        </authorList>
    </citation>
    <scope>NUCLEOTIDE SEQUENCE [LARGE SCALE GENOMIC DNA]</scope>
    <source>
        <strain evidence="6 7">DSM 44348</strain>
    </source>
</reference>
<protein>
    <submittedName>
        <fullName evidence="6">DoxX-like protein</fullName>
    </submittedName>
</protein>
<dbReference type="PANTHER" id="PTHR36974:SF1">
    <property type="entry name" value="DOXX FAMILY MEMBRANE PROTEIN"/>
    <property type="match status" value="1"/>
</dbReference>